<reference evidence="3" key="2">
    <citation type="submission" date="2023-06" db="EMBL/GenBank/DDBJ databases">
        <authorList>
            <consortium name="Lawrence Berkeley National Laboratory"/>
            <person name="Haridas S."/>
            <person name="Hensen N."/>
            <person name="Bonometti L."/>
            <person name="Westerberg I."/>
            <person name="Brannstrom I.O."/>
            <person name="Guillou S."/>
            <person name="Cros-Aarteil S."/>
            <person name="Calhoun S."/>
            <person name="Kuo A."/>
            <person name="Mondo S."/>
            <person name="Pangilinan J."/>
            <person name="Riley R."/>
            <person name="Labutti K."/>
            <person name="Andreopoulos B."/>
            <person name="Lipzen A."/>
            <person name="Chen C."/>
            <person name="Yanf M."/>
            <person name="Daum C."/>
            <person name="Ng V."/>
            <person name="Clum A."/>
            <person name="Steindorff A."/>
            <person name="Ohm R."/>
            <person name="Martin F."/>
            <person name="Silar P."/>
            <person name="Natvig D."/>
            <person name="Lalanne C."/>
            <person name="Gautier V."/>
            <person name="Ament-Velasquez S.L."/>
            <person name="Kruys A."/>
            <person name="Hutchinson M.I."/>
            <person name="Powell A.J."/>
            <person name="Barry K."/>
            <person name="Miller A.N."/>
            <person name="Grigoriev I.V."/>
            <person name="Debuchy R."/>
            <person name="Gladieux P."/>
            <person name="Thoren M.H."/>
            <person name="Johannesson H."/>
        </authorList>
    </citation>
    <scope>NUCLEOTIDE SEQUENCE</scope>
    <source>
        <strain evidence="3">CBS 958.72</strain>
    </source>
</reference>
<keyword evidence="2" id="KW-0472">Membrane</keyword>
<evidence type="ECO:0000256" key="2">
    <source>
        <dbReference type="SAM" id="Phobius"/>
    </source>
</evidence>
<feature type="transmembrane region" description="Helical" evidence="2">
    <location>
        <begin position="98"/>
        <end position="118"/>
    </location>
</feature>
<keyword evidence="2" id="KW-1133">Transmembrane helix</keyword>
<dbReference type="InterPro" id="IPR021514">
    <property type="entry name" value="DUF3176"/>
</dbReference>
<keyword evidence="2" id="KW-0812">Transmembrane</keyword>
<name>A0AAE0JRM8_9PEZI</name>
<evidence type="ECO:0000313" key="4">
    <source>
        <dbReference type="Proteomes" id="UP001287356"/>
    </source>
</evidence>
<accession>A0AAE0JRM8</accession>
<dbReference type="PANTHER" id="PTHR35394">
    <property type="entry name" value="DUF3176 DOMAIN-CONTAINING PROTEIN"/>
    <property type="match status" value="1"/>
</dbReference>
<feature type="transmembrane region" description="Helical" evidence="2">
    <location>
        <begin position="130"/>
        <end position="156"/>
    </location>
</feature>
<keyword evidence="4" id="KW-1185">Reference proteome</keyword>
<dbReference type="Pfam" id="PF11374">
    <property type="entry name" value="DUF3176"/>
    <property type="match status" value="1"/>
</dbReference>
<dbReference type="EMBL" id="JAULSN010000016">
    <property type="protein sequence ID" value="KAK3358399.1"/>
    <property type="molecule type" value="Genomic_DNA"/>
</dbReference>
<feature type="region of interest" description="Disordered" evidence="1">
    <location>
        <begin position="47"/>
        <end position="67"/>
    </location>
</feature>
<reference evidence="3" key="1">
    <citation type="journal article" date="2023" name="Mol. Phylogenet. Evol.">
        <title>Genome-scale phylogeny and comparative genomics of the fungal order Sordariales.</title>
        <authorList>
            <person name="Hensen N."/>
            <person name="Bonometti L."/>
            <person name="Westerberg I."/>
            <person name="Brannstrom I.O."/>
            <person name="Guillou S."/>
            <person name="Cros-Aarteil S."/>
            <person name="Calhoun S."/>
            <person name="Haridas S."/>
            <person name="Kuo A."/>
            <person name="Mondo S."/>
            <person name="Pangilinan J."/>
            <person name="Riley R."/>
            <person name="LaButti K."/>
            <person name="Andreopoulos B."/>
            <person name="Lipzen A."/>
            <person name="Chen C."/>
            <person name="Yan M."/>
            <person name="Daum C."/>
            <person name="Ng V."/>
            <person name="Clum A."/>
            <person name="Steindorff A."/>
            <person name="Ohm R.A."/>
            <person name="Martin F."/>
            <person name="Silar P."/>
            <person name="Natvig D.O."/>
            <person name="Lalanne C."/>
            <person name="Gautier V."/>
            <person name="Ament-Velasquez S.L."/>
            <person name="Kruys A."/>
            <person name="Hutchinson M.I."/>
            <person name="Powell A.J."/>
            <person name="Barry K."/>
            <person name="Miller A.N."/>
            <person name="Grigoriev I.V."/>
            <person name="Debuchy R."/>
            <person name="Gladieux P."/>
            <person name="Hiltunen Thoren M."/>
            <person name="Johannesson H."/>
        </authorList>
    </citation>
    <scope>NUCLEOTIDE SEQUENCE</scope>
    <source>
        <strain evidence="3">CBS 958.72</strain>
    </source>
</reference>
<dbReference type="Proteomes" id="UP001287356">
    <property type="component" value="Unassembled WGS sequence"/>
</dbReference>
<comment type="caution">
    <text evidence="3">The sequence shown here is derived from an EMBL/GenBank/DDBJ whole genome shotgun (WGS) entry which is preliminary data.</text>
</comment>
<proteinExistence type="predicted"/>
<dbReference type="PANTHER" id="PTHR35394:SF5">
    <property type="entry name" value="DUF3176 DOMAIN-CONTAINING PROTEIN"/>
    <property type="match status" value="1"/>
</dbReference>
<protein>
    <submittedName>
        <fullName evidence="3">Uncharacterized protein</fullName>
    </submittedName>
</protein>
<evidence type="ECO:0000313" key="3">
    <source>
        <dbReference type="EMBL" id="KAK3358399.1"/>
    </source>
</evidence>
<dbReference type="AlphaFoldDB" id="A0AAE0JRM8"/>
<feature type="transmembrane region" description="Helical" evidence="2">
    <location>
        <begin position="198"/>
        <end position="217"/>
    </location>
</feature>
<organism evidence="3 4">
    <name type="scientific">Lasiosphaeria ovina</name>
    <dbReference type="NCBI Taxonomy" id="92902"/>
    <lineage>
        <taxon>Eukaryota</taxon>
        <taxon>Fungi</taxon>
        <taxon>Dikarya</taxon>
        <taxon>Ascomycota</taxon>
        <taxon>Pezizomycotina</taxon>
        <taxon>Sordariomycetes</taxon>
        <taxon>Sordariomycetidae</taxon>
        <taxon>Sordariales</taxon>
        <taxon>Lasiosphaeriaceae</taxon>
        <taxon>Lasiosphaeria</taxon>
    </lineage>
</organism>
<gene>
    <name evidence="3" type="ORF">B0T24DRAFT_644199</name>
</gene>
<feature type="compositionally biased region" description="Low complexity" evidence="1">
    <location>
        <begin position="49"/>
        <end position="58"/>
    </location>
</feature>
<evidence type="ECO:0000256" key="1">
    <source>
        <dbReference type="SAM" id="MobiDB-lite"/>
    </source>
</evidence>
<feature type="transmembrane region" description="Helical" evidence="2">
    <location>
        <begin position="616"/>
        <end position="638"/>
    </location>
</feature>
<sequence length="711" mass="76889">MVVFSIDGHSSATMNSQYRNLTPTPPPRGGYSFAEGETEWTLPAPSEMTSLHSQQPSTSLPPSPNPARPGAVASLFAIPKSILRWVDRQIDDTWSLELLALALSISSLIAIAAVLGAYNGHAIPNIPGGITLNTIVSILSAAAKSSLLHFVAASVGQAKWDRFDRRQQLGRLGNFETLDEASKGPLGSTKMLLFGGRGAWSSLATLGAVVTVLALAVEPFVQQVVGYADRTVTVSDAASSADTAWADRLRAPYILEAGGEDPLYTAYINAITGAIWNKASAYPRPSVHCPTGDCTFPPYQTLEWCAEAEVLSDPGAAATVDCSIAFNKTDFADIYNDFAQTGSRRNATRDCTIRFVDGRSPPLVSKIQFSLEGGNGPLVTNPAGKEPDYKTIFPTMIVSSLYQAANDNILANNGTTILGVRSPVLAMSYARFDTDNTSSPEVPPQHMTLVHLERAVLSPCIAQRTAGVTRGQPRTDVQARAYGTTGVSYNKTAADPNNMFCWSPDHDSNSSNIPPFCTQLLQTWPRDISDRLTGRFTTETLFNANGQSVNWRWHPSIDVKSPSSEDVLRQIQSRGLGETAHVIAASLNNLAYENGDISDRVLGSYMVNEKIIEVRWAWLALPFALEVIGVALLLVVMLRTRTAAGLWKGSILPALYAKLETHGQGYTGEEVSEKQDAFKVVRVSELKREAKAAQRRLKTPDGGERVVFSVQ</sequence>